<organism evidence="4 5">
    <name type="scientific">Aureimonas fodinaquatilis</name>
    <dbReference type="NCBI Taxonomy" id="2565783"/>
    <lineage>
        <taxon>Bacteria</taxon>
        <taxon>Pseudomonadati</taxon>
        <taxon>Pseudomonadota</taxon>
        <taxon>Alphaproteobacteria</taxon>
        <taxon>Hyphomicrobiales</taxon>
        <taxon>Aurantimonadaceae</taxon>
        <taxon>Aureimonas</taxon>
    </lineage>
</organism>
<reference evidence="4 5" key="1">
    <citation type="submission" date="2019-08" db="EMBL/GenBank/DDBJ databases">
        <title>Aureimonas fodiniaquatilis sp. nov., isolated from a coal mine wastewater.</title>
        <authorList>
            <person name="Kim W."/>
        </authorList>
    </citation>
    <scope>NUCLEOTIDE SEQUENCE [LARGE SCALE GENOMIC DNA]</scope>
    <source>
        <strain evidence="4 5">CAU 1482</strain>
    </source>
</reference>
<protein>
    <submittedName>
        <fullName evidence="4">YcnI family protein</fullName>
    </submittedName>
</protein>
<keyword evidence="5" id="KW-1185">Reference proteome</keyword>
<evidence type="ECO:0000256" key="1">
    <source>
        <dbReference type="SAM" id="MobiDB-lite"/>
    </source>
</evidence>
<feature type="signal peptide" evidence="2">
    <location>
        <begin position="1"/>
        <end position="23"/>
    </location>
</feature>
<dbReference type="InterPro" id="IPR038507">
    <property type="entry name" value="YcnI-like_sf"/>
</dbReference>
<gene>
    <name evidence="4" type="ORF">FPY71_03500</name>
</gene>
<feature type="chain" id="PRO_5022762995" evidence="2">
    <location>
        <begin position="24"/>
        <end position="176"/>
    </location>
</feature>
<dbReference type="AlphaFoldDB" id="A0A5B0E2L2"/>
<accession>A0A5B0E2L2</accession>
<dbReference type="Pfam" id="PF07987">
    <property type="entry name" value="DUF1775"/>
    <property type="match status" value="1"/>
</dbReference>
<dbReference type="EMBL" id="VTWH01000001">
    <property type="protein sequence ID" value="KAA0972191.1"/>
    <property type="molecule type" value="Genomic_DNA"/>
</dbReference>
<proteinExistence type="predicted"/>
<dbReference type="Gene3D" id="2.60.40.2230">
    <property type="entry name" value="Uncharacterised protein YcnI-like PF07987, DUF1775"/>
    <property type="match status" value="1"/>
</dbReference>
<name>A0A5B0E2L2_9HYPH</name>
<evidence type="ECO:0000259" key="3">
    <source>
        <dbReference type="Pfam" id="PF07987"/>
    </source>
</evidence>
<sequence>MKKFNLILSTVALVSFGTLQASAHITLEQQEAAVASGYKAVFRVGHGCEGKPTNTVRVQIPEGVISVKPQPKAGWTVEKQRGEYERAYDYYGTPMTEGVKEVIWGGGSLADDEYDEFVLRAYLTDSLEPGTTLYFKVVQECPDGAAERWIELPADGQDPHELESPAPGVMLLPAKS</sequence>
<evidence type="ECO:0000313" key="4">
    <source>
        <dbReference type="EMBL" id="KAA0972191.1"/>
    </source>
</evidence>
<dbReference type="OrthoDB" id="9796962at2"/>
<dbReference type="CDD" id="cd08545">
    <property type="entry name" value="YcnI_like"/>
    <property type="match status" value="1"/>
</dbReference>
<keyword evidence="2" id="KW-0732">Signal</keyword>
<evidence type="ECO:0000313" key="5">
    <source>
        <dbReference type="Proteomes" id="UP000324738"/>
    </source>
</evidence>
<dbReference type="RefSeq" id="WP_149297674.1">
    <property type="nucleotide sequence ID" value="NZ_VTWH01000001.1"/>
</dbReference>
<evidence type="ECO:0000256" key="2">
    <source>
        <dbReference type="SAM" id="SignalP"/>
    </source>
</evidence>
<dbReference type="InterPro" id="IPR012533">
    <property type="entry name" value="YcnI-copper_dom"/>
</dbReference>
<dbReference type="Proteomes" id="UP000324738">
    <property type="component" value="Unassembled WGS sequence"/>
</dbReference>
<feature type="domain" description="YncI copper-binding" evidence="3">
    <location>
        <begin position="24"/>
        <end position="171"/>
    </location>
</feature>
<comment type="caution">
    <text evidence="4">The sequence shown here is derived from an EMBL/GenBank/DDBJ whole genome shotgun (WGS) entry which is preliminary data.</text>
</comment>
<feature type="region of interest" description="Disordered" evidence="1">
    <location>
        <begin position="155"/>
        <end position="176"/>
    </location>
</feature>